<gene>
    <name evidence="2" type="ORF">Pma05_12070</name>
</gene>
<evidence type="ECO:0000313" key="2">
    <source>
        <dbReference type="EMBL" id="GIG94634.1"/>
    </source>
</evidence>
<proteinExistence type="predicted"/>
<reference evidence="2 3" key="1">
    <citation type="submission" date="2021-01" db="EMBL/GenBank/DDBJ databases">
        <title>Whole genome shotgun sequence of Plantactinospora mayteni NBRC 109088.</title>
        <authorList>
            <person name="Komaki H."/>
            <person name="Tamura T."/>
        </authorList>
    </citation>
    <scope>NUCLEOTIDE SEQUENCE [LARGE SCALE GENOMIC DNA]</scope>
    <source>
        <strain evidence="2 3">NBRC 109088</strain>
    </source>
</reference>
<dbReference type="Proteomes" id="UP000621500">
    <property type="component" value="Unassembled WGS sequence"/>
</dbReference>
<organism evidence="2 3">
    <name type="scientific">Plantactinospora mayteni</name>
    <dbReference type="NCBI Taxonomy" id="566021"/>
    <lineage>
        <taxon>Bacteria</taxon>
        <taxon>Bacillati</taxon>
        <taxon>Actinomycetota</taxon>
        <taxon>Actinomycetes</taxon>
        <taxon>Micromonosporales</taxon>
        <taxon>Micromonosporaceae</taxon>
        <taxon>Plantactinospora</taxon>
    </lineage>
</organism>
<feature type="compositionally biased region" description="Low complexity" evidence="1">
    <location>
        <begin position="1"/>
        <end position="15"/>
    </location>
</feature>
<protein>
    <submittedName>
        <fullName evidence="2">Uncharacterized protein</fullName>
    </submittedName>
</protein>
<evidence type="ECO:0000256" key="1">
    <source>
        <dbReference type="SAM" id="MobiDB-lite"/>
    </source>
</evidence>
<name>A0ABQ4EIU7_9ACTN</name>
<accession>A0ABQ4EIU7</accession>
<sequence length="74" mass="8159">MPEFQPDFPDQPVPDYNYDGDSGTTDTASLGELRVIVPPDPPEFGPAAALALLRLLVAVHRQRKEIPNDPMEET</sequence>
<dbReference type="EMBL" id="BONX01000007">
    <property type="protein sequence ID" value="GIG94634.1"/>
    <property type="molecule type" value="Genomic_DNA"/>
</dbReference>
<evidence type="ECO:0000313" key="3">
    <source>
        <dbReference type="Proteomes" id="UP000621500"/>
    </source>
</evidence>
<keyword evidence="3" id="KW-1185">Reference proteome</keyword>
<feature type="region of interest" description="Disordered" evidence="1">
    <location>
        <begin position="1"/>
        <end position="26"/>
    </location>
</feature>
<comment type="caution">
    <text evidence="2">The sequence shown here is derived from an EMBL/GenBank/DDBJ whole genome shotgun (WGS) entry which is preliminary data.</text>
</comment>